<keyword evidence="2" id="KW-0472">Membrane</keyword>
<feature type="transmembrane region" description="Helical" evidence="2">
    <location>
        <begin position="205"/>
        <end position="235"/>
    </location>
</feature>
<feature type="transmembrane region" description="Helical" evidence="2">
    <location>
        <begin position="12"/>
        <end position="36"/>
    </location>
</feature>
<dbReference type="GO" id="GO:0016747">
    <property type="term" value="F:acyltransferase activity, transferring groups other than amino-acyl groups"/>
    <property type="evidence" value="ECO:0007669"/>
    <property type="project" value="InterPro"/>
</dbReference>
<reference evidence="4" key="1">
    <citation type="journal article" date="2014" name="Int. J. Syst. Evol. Microbiol.">
        <title>Complete genome sequence of Corynebacterium casei LMG S-19264T (=DSM 44701T), isolated from a smear-ripened cheese.</title>
        <authorList>
            <consortium name="US DOE Joint Genome Institute (JGI-PGF)"/>
            <person name="Walter F."/>
            <person name="Albersmeier A."/>
            <person name="Kalinowski J."/>
            <person name="Ruckert C."/>
        </authorList>
    </citation>
    <scope>NUCLEOTIDE SEQUENCE</scope>
    <source>
        <strain evidence="4">CGMCC 1.12919</strain>
    </source>
</reference>
<keyword evidence="2" id="KW-1133">Transmembrane helix</keyword>
<feature type="transmembrane region" description="Helical" evidence="2">
    <location>
        <begin position="141"/>
        <end position="160"/>
    </location>
</feature>
<keyword evidence="4" id="KW-0012">Acyltransferase</keyword>
<dbReference type="EMBL" id="BMGG01000001">
    <property type="protein sequence ID" value="GGC46555.1"/>
    <property type="molecule type" value="Genomic_DNA"/>
</dbReference>
<feature type="transmembrane region" description="Helical" evidence="2">
    <location>
        <begin position="247"/>
        <end position="266"/>
    </location>
</feature>
<evidence type="ECO:0000259" key="3">
    <source>
        <dbReference type="Pfam" id="PF01757"/>
    </source>
</evidence>
<keyword evidence="4" id="KW-0808">Transferase</keyword>
<feature type="transmembrane region" description="Helical" evidence="2">
    <location>
        <begin position="167"/>
        <end position="185"/>
    </location>
</feature>
<name>A0A916X7P9_9HYPH</name>
<organism evidence="4 5">
    <name type="scientific">Chelatococcus reniformis</name>
    <dbReference type="NCBI Taxonomy" id="1494448"/>
    <lineage>
        <taxon>Bacteria</taxon>
        <taxon>Pseudomonadati</taxon>
        <taxon>Pseudomonadota</taxon>
        <taxon>Alphaproteobacteria</taxon>
        <taxon>Hyphomicrobiales</taxon>
        <taxon>Chelatococcaceae</taxon>
        <taxon>Chelatococcus</taxon>
    </lineage>
</organism>
<keyword evidence="5" id="KW-1185">Reference proteome</keyword>
<accession>A0A916X7P9</accession>
<proteinExistence type="predicted"/>
<gene>
    <name evidence="4" type="primary">nodX</name>
    <name evidence="4" type="ORF">GCM10010994_02120</name>
</gene>
<dbReference type="Pfam" id="PF01757">
    <property type="entry name" value="Acyl_transf_3"/>
    <property type="match status" value="1"/>
</dbReference>
<keyword evidence="2" id="KW-0812">Transmembrane</keyword>
<dbReference type="Proteomes" id="UP000637002">
    <property type="component" value="Unassembled WGS sequence"/>
</dbReference>
<sequence length="352" mass="38170">MARDNNFELLRLFGAALVVYGHGFILAGAMAPGFAANAVSTIGVKIFFSISGYLIALSWLRDPNPARYLERRALRIFPALIAVVALSAFVLGPALTALSAADYVRHPLTWHYLYNILLYINFSLPEVFTGNTYPSAVNGNLWSLPVEFAMYLVAPPLLLALSRRPRVFVAAALLFALFVVWRVRVSPPATVWVVYATDANNALGLMPYFIVGMVIAVLGARILNIYAGFAMLMAVAMVETSAPVKELLLIGVLPYAILAFGVGPRLPVLPKGLDISYGLFLYSFPIQQTINQLSGNQVGPWAMVLLSMTLAAVPATLSWYLIEQPCLRFKPGRARRPSPGLASSPLGSPAAE</sequence>
<feature type="compositionally biased region" description="Low complexity" evidence="1">
    <location>
        <begin position="337"/>
        <end position="352"/>
    </location>
</feature>
<feature type="domain" description="Acyltransferase 3" evidence="3">
    <location>
        <begin position="6"/>
        <end position="313"/>
    </location>
</feature>
<evidence type="ECO:0000313" key="4">
    <source>
        <dbReference type="EMBL" id="GGC46555.1"/>
    </source>
</evidence>
<dbReference type="InterPro" id="IPR050879">
    <property type="entry name" value="Acyltransferase_3"/>
</dbReference>
<evidence type="ECO:0000313" key="5">
    <source>
        <dbReference type="Proteomes" id="UP000637002"/>
    </source>
</evidence>
<feature type="transmembrane region" description="Helical" evidence="2">
    <location>
        <begin position="42"/>
        <end position="60"/>
    </location>
</feature>
<dbReference type="PANTHER" id="PTHR23028">
    <property type="entry name" value="ACETYLTRANSFERASE"/>
    <property type="match status" value="1"/>
</dbReference>
<feature type="transmembrane region" description="Helical" evidence="2">
    <location>
        <begin position="301"/>
        <end position="322"/>
    </location>
</feature>
<dbReference type="InterPro" id="IPR002656">
    <property type="entry name" value="Acyl_transf_3_dom"/>
</dbReference>
<dbReference type="AlphaFoldDB" id="A0A916X7P9"/>
<feature type="region of interest" description="Disordered" evidence="1">
    <location>
        <begin position="333"/>
        <end position="352"/>
    </location>
</feature>
<evidence type="ECO:0000256" key="1">
    <source>
        <dbReference type="SAM" id="MobiDB-lite"/>
    </source>
</evidence>
<dbReference type="RefSeq" id="WP_188607278.1">
    <property type="nucleotide sequence ID" value="NZ_BMGG01000001.1"/>
</dbReference>
<reference evidence="4" key="2">
    <citation type="submission" date="2020-09" db="EMBL/GenBank/DDBJ databases">
        <authorList>
            <person name="Sun Q."/>
            <person name="Zhou Y."/>
        </authorList>
    </citation>
    <scope>NUCLEOTIDE SEQUENCE</scope>
    <source>
        <strain evidence="4">CGMCC 1.12919</strain>
    </source>
</reference>
<comment type="caution">
    <text evidence="4">The sequence shown here is derived from an EMBL/GenBank/DDBJ whole genome shotgun (WGS) entry which is preliminary data.</text>
</comment>
<feature type="transmembrane region" description="Helical" evidence="2">
    <location>
        <begin position="80"/>
        <end position="101"/>
    </location>
</feature>
<evidence type="ECO:0000256" key="2">
    <source>
        <dbReference type="SAM" id="Phobius"/>
    </source>
</evidence>
<protein>
    <submittedName>
        <fullName evidence="4">Acyltransferase</fullName>
    </submittedName>
</protein>